<keyword evidence="2" id="KW-0964">Secreted</keyword>
<comment type="similarity">
    <text evidence="4">Belongs to the IsaB family.</text>
</comment>
<evidence type="ECO:0000256" key="6">
    <source>
        <dbReference type="SAM" id="SignalP"/>
    </source>
</evidence>
<evidence type="ECO:0000256" key="2">
    <source>
        <dbReference type="ARBA" id="ARBA00022525"/>
    </source>
</evidence>
<feature type="signal peptide" evidence="6">
    <location>
        <begin position="1"/>
        <end position="23"/>
    </location>
</feature>
<gene>
    <name evidence="7" type="ORF">LN051_01030</name>
</gene>
<reference evidence="7 8" key="1">
    <citation type="journal article" date="2022" name="Pathogens">
        <title>Staphylococcus ratti sp. nov. Isolated from a Lab Rat.</title>
        <authorList>
            <person name="Kovarovic V."/>
            <person name="Sedlacek I."/>
            <person name="Petras P."/>
            <person name="Kralova S."/>
            <person name="Maslanova I."/>
            <person name="Svec P."/>
            <person name="Neumann-Schaal M."/>
            <person name="Botka T."/>
            <person name="Gelbicova T."/>
            <person name="Stankova E."/>
            <person name="Doskar J."/>
            <person name="Pantucek R."/>
        </authorList>
    </citation>
    <scope>NUCLEOTIDE SEQUENCE [LARGE SCALE GENOMIC DNA]</scope>
    <source>
        <strain evidence="7 8">CCM 9025</strain>
    </source>
</reference>
<proteinExistence type="inferred from homology"/>
<dbReference type="NCBIfam" id="NF047686">
    <property type="entry name" value="IsaB_fam"/>
    <property type="match status" value="1"/>
</dbReference>
<evidence type="ECO:0000256" key="1">
    <source>
        <dbReference type="ARBA" id="ARBA00004613"/>
    </source>
</evidence>
<evidence type="ECO:0000313" key="8">
    <source>
        <dbReference type="Proteomes" id="UP001197626"/>
    </source>
</evidence>
<evidence type="ECO:0000313" key="7">
    <source>
        <dbReference type="EMBL" id="UEX90288.1"/>
    </source>
</evidence>
<sequence length="162" mass="17898">MKKISKVILASTLVTGALLGTQAATPYHTVAEATTTPWYTYNGQTQFGGAFYLNTHFKNAVQHRGLSFNGYKISAPFNKKTIKYKKVHDQNVAIVSGSTASSVMFPVTKGTPIQKVTSIYGKPTKVFESTQGTVYRYQYKNATIEFTEAHKQVTMVSVYNGH</sequence>
<protein>
    <recommendedName>
        <fullName evidence="5">Immunodominant staphylococcal antigen B</fullName>
    </recommendedName>
</protein>
<evidence type="ECO:0000256" key="3">
    <source>
        <dbReference type="ARBA" id="ARBA00022729"/>
    </source>
</evidence>
<name>A0ABY3PD94_9STAP</name>
<dbReference type="RefSeq" id="WP_229292784.1">
    <property type="nucleotide sequence ID" value="NZ_CP086654.1"/>
</dbReference>
<accession>A0ABY3PD94</accession>
<dbReference type="InterPro" id="IPR058086">
    <property type="entry name" value="IsaB"/>
</dbReference>
<dbReference type="Proteomes" id="UP001197626">
    <property type="component" value="Chromosome"/>
</dbReference>
<dbReference type="EMBL" id="CP086654">
    <property type="protein sequence ID" value="UEX90288.1"/>
    <property type="molecule type" value="Genomic_DNA"/>
</dbReference>
<organism evidence="7 8">
    <name type="scientific">Staphylococcus ratti</name>
    <dbReference type="NCBI Taxonomy" id="2892440"/>
    <lineage>
        <taxon>Bacteria</taxon>
        <taxon>Bacillati</taxon>
        <taxon>Bacillota</taxon>
        <taxon>Bacilli</taxon>
        <taxon>Bacillales</taxon>
        <taxon>Staphylococcaceae</taxon>
        <taxon>Staphylococcus</taxon>
    </lineage>
</organism>
<evidence type="ECO:0000256" key="4">
    <source>
        <dbReference type="ARBA" id="ARBA00093777"/>
    </source>
</evidence>
<feature type="chain" id="PRO_5047389805" description="Immunodominant staphylococcal antigen B" evidence="6">
    <location>
        <begin position="24"/>
        <end position="162"/>
    </location>
</feature>
<evidence type="ECO:0000256" key="5">
    <source>
        <dbReference type="ARBA" id="ARBA00093792"/>
    </source>
</evidence>
<keyword evidence="8" id="KW-1185">Reference proteome</keyword>
<comment type="subcellular location">
    <subcellularLocation>
        <location evidence="1">Secreted</location>
    </subcellularLocation>
</comment>
<keyword evidence="3 6" id="KW-0732">Signal</keyword>